<evidence type="ECO:0000313" key="1">
    <source>
        <dbReference type="EMBL" id="APG91537.1"/>
    </source>
</evidence>
<evidence type="ECO:0000313" key="2">
    <source>
        <dbReference type="Proteomes" id="UP000182306"/>
    </source>
</evidence>
<name>A0A1L3LN86_9HYPH</name>
<dbReference type="STRING" id="194963.SAMCFNEI73_Ch2254"/>
<reference evidence="1 2" key="1">
    <citation type="submission" date="2015-10" db="EMBL/GenBank/DDBJ databases">
        <title>Genomic differences between typical nodule nitrogen-fixing rhizobial strains and those coming from bean seeds.</title>
        <authorList>
            <person name="Peralta H."/>
            <person name="Aguilar-Vera A."/>
            <person name="Diaz R."/>
            <person name="Mora Y."/>
            <person name="Martinez-Batallar G."/>
            <person name="Salazar E."/>
            <person name="Vargas-Lagunas C."/>
            <person name="Encarnacion S."/>
            <person name="Girard L."/>
            <person name="Mora J."/>
        </authorList>
    </citation>
    <scope>NUCLEOTIDE SEQUENCE [LARGE SCALE GENOMIC DNA]</scope>
    <source>
        <strain evidence="1 2">CFNEI 73</strain>
    </source>
</reference>
<dbReference type="EMBL" id="CP013107">
    <property type="protein sequence ID" value="APG91537.1"/>
    <property type="molecule type" value="Genomic_DNA"/>
</dbReference>
<protein>
    <submittedName>
        <fullName evidence="1">Uncharacterized protein</fullName>
    </submittedName>
</protein>
<dbReference type="Pfam" id="PF08484">
    <property type="entry name" value="Methyltransf_14"/>
    <property type="match status" value="1"/>
</dbReference>
<proteinExistence type="predicted"/>
<accession>A0A1L3LN86</accession>
<dbReference type="AlphaFoldDB" id="A0A1L3LN86"/>
<organism evidence="1 2">
    <name type="scientific">Sinorhizobium americanum</name>
    <dbReference type="NCBI Taxonomy" id="194963"/>
    <lineage>
        <taxon>Bacteria</taxon>
        <taxon>Pseudomonadati</taxon>
        <taxon>Pseudomonadota</taxon>
        <taxon>Alphaproteobacteria</taxon>
        <taxon>Hyphomicrobiales</taxon>
        <taxon>Rhizobiaceae</taxon>
        <taxon>Sinorhizobium/Ensifer group</taxon>
        <taxon>Sinorhizobium</taxon>
    </lineage>
</organism>
<gene>
    <name evidence="1" type="ORF">SAMCFNEI73_Ch2254</name>
</gene>
<sequence>MVNTVRTAIADINSTAVWGMATKGVMLSCLISDGLIGDGIDIKPRKQGKFAPLSGVRIRGPEWLKSHPVQTILVMNGNYEAEIRDATNKIGVAAKVIAM</sequence>
<dbReference type="Proteomes" id="UP000182306">
    <property type="component" value="Chromosome"/>
</dbReference>
<dbReference type="KEGG" id="same:SAMCFNEI73_Ch2254"/>
<dbReference type="OrthoDB" id="9815644at2"/>
<keyword evidence="2" id="KW-1185">Reference proteome</keyword>
<dbReference type="InterPro" id="IPR013691">
    <property type="entry name" value="MeTrfase_14"/>
</dbReference>
<dbReference type="Gene3D" id="3.40.50.720">
    <property type="entry name" value="NAD(P)-binding Rossmann-like Domain"/>
    <property type="match status" value="1"/>
</dbReference>